<feature type="domain" description="Nitroreductase" evidence="1">
    <location>
        <begin position="7"/>
        <end position="61"/>
    </location>
</feature>
<accession>A0A1H4BAW3</accession>
<dbReference type="PANTHER" id="PTHR23026">
    <property type="entry name" value="NADPH NITROREDUCTASE"/>
    <property type="match status" value="1"/>
</dbReference>
<feature type="domain" description="Nitroreductase" evidence="1">
    <location>
        <begin position="64"/>
        <end position="155"/>
    </location>
</feature>
<keyword evidence="3" id="KW-1185">Reference proteome</keyword>
<dbReference type="EMBL" id="FNRI01000003">
    <property type="protein sequence ID" value="SEA45138.1"/>
    <property type="molecule type" value="Genomic_DNA"/>
</dbReference>
<dbReference type="AlphaFoldDB" id="A0A1H4BAW3"/>
<dbReference type="Pfam" id="PF00881">
    <property type="entry name" value="Nitroreductase"/>
    <property type="match status" value="2"/>
</dbReference>
<protein>
    <submittedName>
        <fullName evidence="2">Nitroreductase</fullName>
    </submittedName>
</protein>
<dbReference type="OrthoDB" id="9809288at2"/>
<name>A0A1H4BAW3_9BACT</name>
<dbReference type="STRING" id="1033731.SAMN05444145_103297"/>
<evidence type="ECO:0000313" key="2">
    <source>
        <dbReference type="EMBL" id="SEA45138.1"/>
    </source>
</evidence>
<dbReference type="GO" id="GO:0016491">
    <property type="term" value="F:oxidoreductase activity"/>
    <property type="evidence" value="ECO:0007669"/>
    <property type="project" value="InterPro"/>
</dbReference>
<dbReference type="RefSeq" id="WP_010261890.1">
    <property type="nucleotide sequence ID" value="NZ_CAEG01000010.1"/>
</dbReference>
<evidence type="ECO:0000313" key="3">
    <source>
        <dbReference type="Proteomes" id="UP000183253"/>
    </source>
</evidence>
<dbReference type="SUPFAM" id="SSF55469">
    <property type="entry name" value="FMN-dependent nitroreductase-like"/>
    <property type="match status" value="1"/>
</dbReference>
<organism evidence="2 3">
    <name type="scientific">Alistipes timonensis JC136</name>
    <dbReference type="NCBI Taxonomy" id="1033731"/>
    <lineage>
        <taxon>Bacteria</taxon>
        <taxon>Pseudomonadati</taxon>
        <taxon>Bacteroidota</taxon>
        <taxon>Bacteroidia</taxon>
        <taxon>Bacteroidales</taxon>
        <taxon>Rikenellaceae</taxon>
        <taxon>Alistipes</taxon>
    </lineage>
</organism>
<dbReference type="InterPro" id="IPR050627">
    <property type="entry name" value="Nitroreductase/BluB"/>
</dbReference>
<dbReference type="PANTHER" id="PTHR23026:SF117">
    <property type="entry name" value="NITROREDUCTASE"/>
    <property type="match status" value="1"/>
</dbReference>
<dbReference type="InterPro" id="IPR000415">
    <property type="entry name" value="Nitroreductase-like"/>
</dbReference>
<proteinExistence type="predicted"/>
<reference evidence="2 3" key="1">
    <citation type="submission" date="2016-10" db="EMBL/GenBank/DDBJ databases">
        <authorList>
            <person name="de Groot N.N."/>
        </authorList>
    </citation>
    <scope>NUCLEOTIDE SEQUENCE [LARGE SCALE GENOMIC DNA]</scope>
    <source>
        <strain evidence="2 3">DSM 25383</strain>
    </source>
</reference>
<dbReference type="Proteomes" id="UP000183253">
    <property type="component" value="Unassembled WGS sequence"/>
</dbReference>
<sequence length="176" mass="19124">MEFKELIAKRRSVRKFSDRPVPREVVDRILAEALTAPSARNTRSTRLMVVNDPALVARMADMRDYGSGFLTGAPLAIVVLGDTSSSDLWRENAAIAATVVQLACVDEGLASCWVHVNGRPRRKDAPDGETAADYLRTFLPVPEGCEPLCAIAAGYSDFTPAPLPAADDEARIIRLK</sequence>
<evidence type="ECO:0000259" key="1">
    <source>
        <dbReference type="Pfam" id="PF00881"/>
    </source>
</evidence>
<dbReference type="InterPro" id="IPR029479">
    <property type="entry name" value="Nitroreductase"/>
</dbReference>
<dbReference type="Gene3D" id="3.40.109.10">
    <property type="entry name" value="NADH Oxidase"/>
    <property type="match status" value="1"/>
</dbReference>
<gene>
    <name evidence="2" type="ORF">SAMN05444145_103297</name>
</gene>
<dbReference type="CDD" id="cd02151">
    <property type="entry name" value="nitroreductase"/>
    <property type="match status" value="1"/>
</dbReference>